<evidence type="ECO:0000313" key="1">
    <source>
        <dbReference type="EMBL" id="SGZ08112.1"/>
    </source>
</evidence>
<gene>
    <name evidence="1" type="primary">BQ5605_C030g10771</name>
    <name evidence="1" type="ORF">BQ5605_C030G10771</name>
</gene>
<dbReference type="EMBL" id="FQNC01000069">
    <property type="protein sequence ID" value="SGZ08112.1"/>
    <property type="molecule type" value="Genomic_DNA"/>
</dbReference>
<protein>
    <submittedName>
        <fullName evidence="1">BQ5605_C030g10771 protein</fullName>
    </submittedName>
</protein>
<organism evidence="1 2">
    <name type="scientific">Microbotryum silenes-dioicae</name>
    <dbReference type="NCBI Taxonomy" id="796604"/>
    <lineage>
        <taxon>Eukaryota</taxon>
        <taxon>Fungi</taxon>
        <taxon>Dikarya</taxon>
        <taxon>Basidiomycota</taxon>
        <taxon>Pucciniomycotina</taxon>
        <taxon>Microbotryomycetes</taxon>
        <taxon>Microbotryales</taxon>
        <taxon>Microbotryaceae</taxon>
        <taxon>Microbotryum</taxon>
    </lineage>
</organism>
<sequence>MCALVNTSTSWSIRPAPLPACLHASAAFRPRQPVQLTLARRRLHAGT</sequence>
<name>A0A2X0N3Z3_9BASI</name>
<keyword evidence="2" id="KW-1185">Reference proteome</keyword>
<reference evidence="1 2" key="1">
    <citation type="submission" date="2016-11" db="EMBL/GenBank/DDBJ databases">
        <authorList>
            <person name="Jaros S."/>
            <person name="Januszkiewicz K."/>
            <person name="Wedrychowicz H."/>
        </authorList>
    </citation>
    <scope>NUCLEOTIDE SEQUENCE [LARGE SCALE GENOMIC DNA]</scope>
</reference>
<accession>A0A2X0N3Z3</accession>
<dbReference type="Proteomes" id="UP000249464">
    <property type="component" value="Unassembled WGS sequence"/>
</dbReference>
<evidence type="ECO:0000313" key="2">
    <source>
        <dbReference type="Proteomes" id="UP000249464"/>
    </source>
</evidence>
<dbReference type="AlphaFoldDB" id="A0A2X0N3Z3"/>
<proteinExistence type="predicted"/>